<dbReference type="Pfam" id="PF00026">
    <property type="entry name" value="Asp"/>
    <property type="match status" value="1"/>
</dbReference>
<evidence type="ECO:0000313" key="5">
    <source>
        <dbReference type="Proteomes" id="UP001194696"/>
    </source>
</evidence>
<dbReference type="InterPro" id="IPR033121">
    <property type="entry name" value="PEPTIDASE_A1"/>
</dbReference>
<protein>
    <submittedName>
        <fullName evidence="4">Beta-secretase 2</fullName>
    </submittedName>
</protein>
<feature type="region of interest" description="Disordered" evidence="2">
    <location>
        <begin position="103"/>
        <end position="155"/>
    </location>
</feature>
<keyword evidence="5" id="KW-1185">Reference proteome</keyword>
<proteinExistence type="inferred from homology"/>
<organism evidence="4 5">
    <name type="scientific">Linnemannia gamsii</name>
    <dbReference type="NCBI Taxonomy" id="64522"/>
    <lineage>
        <taxon>Eukaryota</taxon>
        <taxon>Fungi</taxon>
        <taxon>Fungi incertae sedis</taxon>
        <taxon>Mucoromycota</taxon>
        <taxon>Mortierellomycotina</taxon>
        <taxon>Mortierellomycetes</taxon>
        <taxon>Mortierellales</taxon>
        <taxon>Mortierellaceae</taxon>
        <taxon>Linnemannia</taxon>
    </lineage>
</organism>
<dbReference type="CDD" id="cd05471">
    <property type="entry name" value="pepsin_like"/>
    <property type="match status" value="1"/>
</dbReference>
<feature type="domain" description="Peptidase A1" evidence="3">
    <location>
        <begin position="94"/>
        <end position="523"/>
    </location>
</feature>
<feature type="region of interest" description="Disordered" evidence="2">
    <location>
        <begin position="193"/>
        <end position="221"/>
    </location>
</feature>
<evidence type="ECO:0000259" key="3">
    <source>
        <dbReference type="PROSITE" id="PS51767"/>
    </source>
</evidence>
<evidence type="ECO:0000256" key="2">
    <source>
        <dbReference type="SAM" id="MobiDB-lite"/>
    </source>
</evidence>
<evidence type="ECO:0000256" key="1">
    <source>
        <dbReference type="ARBA" id="ARBA00007447"/>
    </source>
</evidence>
<dbReference type="EMBL" id="JAAAIM010000015">
    <property type="protein sequence ID" value="KAG0298103.1"/>
    <property type="molecule type" value="Genomic_DNA"/>
</dbReference>
<reference evidence="4 5" key="1">
    <citation type="journal article" date="2020" name="Fungal Divers.">
        <title>Resolving the Mortierellaceae phylogeny through synthesis of multi-gene phylogenetics and phylogenomics.</title>
        <authorList>
            <person name="Vandepol N."/>
            <person name="Liber J."/>
            <person name="Desiro A."/>
            <person name="Na H."/>
            <person name="Kennedy M."/>
            <person name="Barry K."/>
            <person name="Grigoriev I.V."/>
            <person name="Miller A.N."/>
            <person name="O'Donnell K."/>
            <person name="Stajich J.E."/>
            <person name="Bonito G."/>
        </authorList>
    </citation>
    <scope>NUCLEOTIDE SEQUENCE [LARGE SCALE GENOMIC DNA]</scope>
    <source>
        <strain evidence="4 5">AD045</strain>
    </source>
</reference>
<feature type="compositionally biased region" description="Polar residues" evidence="2">
    <location>
        <begin position="204"/>
        <end position="215"/>
    </location>
</feature>
<dbReference type="PANTHER" id="PTHR47966">
    <property type="entry name" value="BETA-SITE APP-CLEAVING ENZYME, ISOFORM A-RELATED"/>
    <property type="match status" value="1"/>
</dbReference>
<feature type="compositionally biased region" description="Low complexity" evidence="2">
    <location>
        <begin position="43"/>
        <end position="64"/>
    </location>
</feature>
<dbReference type="InterPro" id="IPR021109">
    <property type="entry name" value="Peptidase_aspartic_dom_sf"/>
</dbReference>
<feature type="region of interest" description="Disordered" evidence="2">
    <location>
        <begin position="1"/>
        <end position="64"/>
    </location>
</feature>
<dbReference type="InterPro" id="IPR034164">
    <property type="entry name" value="Pepsin-like_dom"/>
</dbReference>
<dbReference type="SUPFAM" id="SSF50630">
    <property type="entry name" value="Acid proteases"/>
    <property type="match status" value="1"/>
</dbReference>
<comment type="similarity">
    <text evidence="1">Belongs to the peptidase A1 family.</text>
</comment>
<dbReference type="Gene3D" id="2.40.70.10">
    <property type="entry name" value="Acid Proteases"/>
    <property type="match status" value="1"/>
</dbReference>
<evidence type="ECO:0000313" key="4">
    <source>
        <dbReference type="EMBL" id="KAG0298103.1"/>
    </source>
</evidence>
<feature type="compositionally biased region" description="Low complexity" evidence="2">
    <location>
        <begin position="103"/>
        <end position="132"/>
    </location>
</feature>
<dbReference type="InterPro" id="IPR001461">
    <property type="entry name" value="Aspartic_peptidase_A1"/>
</dbReference>
<dbReference type="PROSITE" id="PS51767">
    <property type="entry name" value="PEPTIDASE_A1"/>
    <property type="match status" value="1"/>
</dbReference>
<comment type="caution">
    <text evidence="4">The sequence shown here is derived from an EMBL/GenBank/DDBJ whole genome shotgun (WGS) entry which is preliminary data.</text>
</comment>
<name>A0ABQ7KFC4_9FUNG</name>
<accession>A0ABQ7KFC4</accession>
<sequence>MDGDFVHDIAGSHPSSATDGEDKSQGQQQPWNLFKELPDKTQPSPGSLSSSVASSSLTTSDKTATSTNTAIAITANTSSGQSASGSTSSSSSVVSYSSTLSTISPSLSGAVTTSSSETTATSSSVTTSTPVAQRLSTTPTTPKIAPSLAPARGPAQDAFHVGANLRFPDNRDRLKKLHAEAAEMANMLRPIVPAGNPADGNHQRPLSNPYTSEQAASMKRSALGHGGRAFVAAPAENLYPLSINAREQGESIRVSYGIKTHSVGWGGVMTSDLMTLDMAKVNSGVVTNITDTSTKAAATTDAPGTQHLEDGGTMEKETNIGFAAIIENTGFFSEECGAQHGIWGLGYRSLSVDHKPTLFDSLSASMRIPNGFALQLCGRVGNTTKSGNMFLGGYSSSHLAEPMQFVPLVKRDWYQVRLDGFKVMGQPVRGMQNLNLPKTIVDSGTTNILMSHYNLQFFIDALAQSGVVQWSSLIPEQDVNNFWFRNAVLRLPRIRFEHGIGRDRSRTSKRWSRDARSRRDYPR</sequence>
<gene>
    <name evidence="4" type="primary">BACE2</name>
    <name evidence="4" type="ORF">BGZ96_002595</name>
</gene>
<dbReference type="Proteomes" id="UP001194696">
    <property type="component" value="Unassembled WGS sequence"/>
</dbReference>